<feature type="chain" id="PRO_5042286185" evidence="2">
    <location>
        <begin position="19"/>
        <end position="80"/>
    </location>
</feature>
<reference evidence="3" key="1">
    <citation type="submission" date="2023-05" db="EMBL/GenBank/DDBJ databases">
        <title>Nepenthes gracilis genome sequencing.</title>
        <authorList>
            <person name="Fukushima K."/>
        </authorList>
    </citation>
    <scope>NUCLEOTIDE SEQUENCE</scope>
    <source>
        <strain evidence="3">SING2019-196</strain>
    </source>
</reference>
<protein>
    <submittedName>
        <fullName evidence="3">Uncharacterized protein</fullName>
    </submittedName>
</protein>
<dbReference type="AlphaFoldDB" id="A0AAD3SAA3"/>
<gene>
    <name evidence="3" type="ORF">Nepgr_009089</name>
</gene>
<keyword evidence="1" id="KW-0472">Membrane</keyword>
<keyword evidence="4" id="KW-1185">Reference proteome</keyword>
<sequence>MWIAIAAAGFSFLVSTAATGFDTDTFYSIAPRVVYTFFVVFGTIMLWHIGRFLLKMVRRCWRKDRLSSSSTEAPANCGSV</sequence>
<comment type="caution">
    <text evidence="3">The sequence shown here is derived from an EMBL/GenBank/DDBJ whole genome shotgun (WGS) entry which is preliminary data.</text>
</comment>
<proteinExistence type="predicted"/>
<evidence type="ECO:0000313" key="4">
    <source>
        <dbReference type="Proteomes" id="UP001279734"/>
    </source>
</evidence>
<feature type="transmembrane region" description="Helical" evidence="1">
    <location>
        <begin position="33"/>
        <end position="54"/>
    </location>
</feature>
<evidence type="ECO:0000256" key="1">
    <source>
        <dbReference type="SAM" id="Phobius"/>
    </source>
</evidence>
<name>A0AAD3SAA3_NEPGR</name>
<evidence type="ECO:0000256" key="2">
    <source>
        <dbReference type="SAM" id="SignalP"/>
    </source>
</evidence>
<accession>A0AAD3SAA3</accession>
<dbReference type="EMBL" id="BSYO01000007">
    <property type="protein sequence ID" value="GMH07249.1"/>
    <property type="molecule type" value="Genomic_DNA"/>
</dbReference>
<keyword evidence="1" id="KW-1133">Transmembrane helix</keyword>
<evidence type="ECO:0000313" key="3">
    <source>
        <dbReference type="EMBL" id="GMH07249.1"/>
    </source>
</evidence>
<keyword evidence="1" id="KW-0812">Transmembrane</keyword>
<dbReference type="Proteomes" id="UP001279734">
    <property type="component" value="Unassembled WGS sequence"/>
</dbReference>
<feature type="signal peptide" evidence="2">
    <location>
        <begin position="1"/>
        <end position="18"/>
    </location>
</feature>
<organism evidence="3 4">
    <name type="scientific">Nepenthes gracilis</name>
    <name type="common">Slender pitcher plant</name>
    <dbReference type="NCBI Taxonomy" id="150966"/>
    <lineage>
        <taxon>Eukaryota</taxon>
        <taxon>Viridiplantae</taxon>
        <taxon>Streptophyta</taxon>
        <taxon>Embryophyta</taxon>
        <taxon>Tracheophyta</taxon>
        <taxon>Spermatophyta</taxon>
        <taxon>Magnoliopsida</taxon>
        <taxon>eudicotyledons</taxon>
        <taxon>Gunneridae</taxon>
        <taxon>Pentapetalae</taxon>
        <taxon>Caryophyllales</taxon>
        <taxon>Nepenthaceae</taxon>
        <taxon>Nepenthes</taxon>
    </lineage>
</organism>
<keyword evidence="2" id="KW-0732">Signal</keyword>